<name>A0A1L4D0F7_9BACT</name>
<keyword evidence="4" id="KW-1185">Reference proteome</keyword>
<dbReference type="Proteomes" id="UP000184731">
    <property type="component" value="Chromosome"/>
</dbReference>
<reference evidence="3 4" key="1">
    <citation type="submission" date="2016-10" db="EMBL/GenBank/DDBJ databases">
        <title>Silvanigrella aquatica sp. nov., isolated from a freshwater lake located in the Black Forest, Germany, description of Silvanigrellaceae fam. nov., Silvanigrellales ord. nov., reclassification of the order Bdellovibrionales in the class Oligoflexia, reclassification of the families Bacteriovoracaceae and Halobacteriovoraceae in the new order Bacteriovoracales ord. nov., and reclassification of the family Pseudobacteriovoracaceae in the order Oligoflexiales.</title>
        <authorList>
            <person name="Hahn M.W."/>
            <person name="Schmidt J."/>
            <person name="Koll U."/>
            <person name="Rohde M."/>
            <person name="Verbag S."/>
            <person name="Pitt A."/>
            <person name="Nakai R."/>
            <person name="Naganuma T."/>
            <person name="Lang E."/>
        </authorList>
    </citation>
    <scope>NUCLEOTIDE SEQUENCE [LARGE SCALE GENOMIC DNA]</scope>
    <source>
        <strain evidence="3 4">MWH-Nonnen-W8red</strain>
    </source>
</reference>
<gene>
    <name evidence="3" type="ORF">AXG55_07045</name>
</gene>
<feature type="signal peptide" evidence="2">
    <location>
        <begin position="1"/>
        <end position="25"/>
    </location>
</feature>
<evidence type="ECO:0008006" key="5">
    <source>
        <dbReference type="Google" id="ProtNLM"/>
    </source>
</evidence>
<keyword evidence="2" id="KW-0732">Signal</keyword>
<dbReference type="OrthoDB" id="9827119at2"/>
<feature type="coiled-coil region" evidence="1">
    <location>
        <begin position="126"/>
        <end position="169"/>
    </location>
</feature>
<organism evidence="3 4">
    <name type="scientific">Silvanigrella aquatica</name>
    <dbReference type="NCBI Taxonomy" id="1915309"/>
    <lineage>
        <taxon>Bacteria</taxon>
        <taxon>Pseudomonadati</taxon>
        <taxon>Bdellovibrionota</taxon>
        <taxon>Oligoflexia</taxon>
        <taxon>Silvanigrellales</taxon>
        <taxon>Silvanigrellaceae</taxon>
        <taxon>Silvanigrella</taxon>
    </lineage>
</organism>
<evidence type="ECO:0000256" key="2">
    <source>
        <dbReference type="SAM" id="SignalP"/>
    </source>
</evidence>
<dbReference type="EMBL" id="CP017834">
    <property type="protein sequence ID" value="APJ03674.1"/>
    <property type="molecule type" value="Genomic_DNA"/>
</dbReference>
<sequence>MKSKIIITGSLCSLYFLIGNAFAYASEEINCEVEFKNNSSVDFVLKDSLEKCLLKIEGKNLETAIIIGSATASGQIKHNQKLAQERAVTIGRVIHSKFPDASIKEISSGVNKKMGRKIEINFLIKDESYKQKVMELSKELENLQAVNQKEKLKIEAFEEQQRIASINDKLAQNSINEKEENSFFNSKPNFRVALSSGINSTMKGPHHNYFAAGGEFAWINRNTLFRPEVGAKFMTSIDGVSIHDQDVSRVMNAYGFLGGGIALKGFVTGARLLLGNEWINIDSNTPKINEFAAGGEARLGYEWEKGLSLFASYGRTERIQMIGLDVGLSF</sequence>
<dbReference type="AlphaFoldDB" id="A0A1L4D0F7"/>
<proteinExistence type="predicted"/>
<keyword evidence="1" id="KW-0175">Coiled coil</keyword>
<dbReference type="RefSeq" id="WP_148697414.1">
    <property type="nucleotide sequence ID" value="NZ_CP017834.1"/>
</dbReference>
<evidence type="ECO:0000313" key="4">
    <source>
        <dbReference type="Proteomes" id="UP000184731"/>
    </source>
</evidence>
<feature type="chain" id="PRO_5012769550" description="OmpA-like domain-containing protein" evidence="2">
    <location>
        <begin position="26"/>
        <end position="330"/>
    </location>
</feature>
<protein>
    <recommendedName>
        <fullName evidence="5">OmpA-like domain-containing protein</fullName>
    </recommendedName>
</protein>
<dbReference type="KEGG" id="saqi:AXG55_07045"/>
<accession>A0A1L4D0F7</accession>
<dbReference type="STRING" id="1915309.AXG55_07045"/>
<evidence type="ECO:0000313" key="3">
    <source>
        <dbReference type="EMBL" id="APJ03674.1"/>
    </source>
</evidence>
<evidence type="ECO:0000256" key="1">
    <source>
        <dbReference type="SAM" id="Coils"/>
    </source>
</evidence>